<dbReference type="InterPro" id="IPR036396">
    <property type="entry name" value="Cyt_P450_sf"/>
</dbReference>
<dbReference type="EC" id="1.14.15.14" evidence="7"/>
<keyword evidence="6" id="KW-0503">Monooxygenase</keyword>
<dbReference type="Pfam" id="PF00067">
    <property type="entry name" value="p450"/>
    <property type="match status" value="1"/>
</dbReference>
<dbReference type="InterPro" id="IPR001128">
    <property type="entry name" value="Cyt_P450"/>
</dbReference>
<dbReference type="GO" id="GO:0004497">
    <property type="term" value="F:monooxygenase activity"/>
    <property type="evidence" value="ECO:0007669"/>
    <property type="project" value="UniProtKB-KW"/>
</dbReference>
<dbReference type="EMBL" id="CP114014">
    <property type="protein sequence ID" value="XAY07961.1"/>
    <property type="molecule type" value="Genomic_DNA"/>
</dbReference>
<dbReference type="PANTHER" id="PTHR46696">
    <property type="entry name" value="P450, PUTATIVE (EUROFUNG)-RELATED"/>
    <property type="match status" value="1"/>
</dbReference>
<accession>A0AAU7B1R9</accession>
<evidence type="ECO:0000256" key="5">
    <source>
        <dbReference type="ARBA" id="ARBA00023004"/>
    </source>
</evidence>
<evidence type="ECO:0000256" key="6">
    <source>
        <dbReference type="ARBA" id="ARBA00023033"/>
    </source>
</evidence>
<dbReference type="PRINTS" id="PR00359">
    <property type="entry name" value="BP450"/>
</dbReference>
<keyword evidence="3" id="KW-0479">Metal-binding</keyword>
<evidence type="ECO:0000256" key="3">
    <source>
        <dbReference type="ARBA" id="ARBA00022723"/>
    </source>
</evidence>
<name>A0AAU7B1R9_9ACTN</name>
<evidence type="ECO:0000313" key="7">
    <source>
        <dbReference type="EMBL" id="XAY07961.1"/>
    </source>
</evidence>
<dbReference type="PANTHER" id="PTHR46696:SF6">
    <property type="entry name" value="P450, PUTATIVE (EUROFUNG)-RELATED"/>
    <property type="match status" value="1"/>
</dbReference>
<evidence type="ECO:0000256" key="1">
    <source>
        <dbReference type="ARBA" id="ARBA00010617"/>
    </source>
</evidence>
<dbReference type="GO" id="GO:0005506">
    <property type="term" value="F:iron ion binding"/>
    <property type="evidence" value="ECO:0007669"/>
    <property type="project" value="InterPro"/>
</dbReference>
<dbReference type="FunFam" id="1.10.630.10:FF:000018">
    <property type="entry name" value="Cytochrome P450 monooxygenase"/>
    <property type="match status" value="1"/>
</dbReference>
<dbReference type="PRINTS" id="PR00385">
    <property type="entry name" value="P450"/>
</dbReference>
<dbReference type="SUPFAM" id="SSF48264">
    <property type="entry name" value="Cytochrome P450"/>
    <property type="match status" value="1"/>
</dbReference>
<keyword evidence="2" id="KW-0349">Heme</keyword>
<protein>
    <submittedName>
        <fullName evidence="7">Methyl-branched lipid omega-hydroxylase</fullName>
        <ecNumber evidence="7">1.14.15.14</ecNumber>
    </submittedName>
</protein>
<evidence type="ECO:0000256" key="4">
    <source>
        <dbReference type="ARBA" id="ARBA00023002"/>
    </source>
</evidence>
<keyword evidence="4 7" id="KW-0560">Oxidoreductase</keyword>
<evidence type="ECO:0000256" key="2">
    <source>
        <dbReference type="ARBA" id="ARBA00022617"/>
    </source>
</evidence>
<dbReference type="GO" id="GO:0016705">
    <property type="term" value="F:oxidoreductase activity, acting on paired donors, with incorporation or reduction of molecular oxygen"/>
    <property type="evidence" value="ECO:0007669"/>
    <property type="project" value="InterPro"/>
</dbReference>
<gene>
    <name evidence="7" type="ORF">DSM112329_04855</name>
</gene>
<organism evidence="7">
    <name type="scientific">Paraconexibacter sp. AEG42_29</name>
    <dbReference type="NCBI Taxonomy" id="2997339"/>
    <lineage>
        <taxon>Bacteria</taxon>
        <taxon>Bacillati</taxon>
        <taxon>Actinomycetota</taxon>
        <taxon>Thermoleophilia</taxon>
        <taxon>Solirubrobacterales</taxon>
        <taxon>Paraconexibacteraceae</taxon>
        <taxon>Paraconexibacter</taxon>
    </lineage>
</organism>
<dbReference type="InterPro" id="IPR002397">
    <property type="entry name" value="Cyt_P450_B"/>
</dbReference>
<dbReference type="GO" id="GO:0020037">
    <property type="term" value="F:heme binding"/>
    <property type="evidence" value="ECO:0007669"/>
    <property type="project" value="InterPro"/>
</dbReference>
<sequence length="414" mass="46115">MATTDTGAVPLENLRVIDEGLWTEGPPLATFARLRGQCPVHFSPDIPEYPTEAGFWSVTTQQDIHTVSRDWQTYSSETGGITAVSEAIMPLDLVRAMFIGMDPPKHDRLKALFQRGFTPKRIADHEPMISAIVDDVLEGLAGRERCDLVEDLAQPVVARVIGRFMGIPPQDDVLWARLMNTILGAGDPDLNPEGVATVMERDIPEIFERCRLLIAERRERPTDDLTSVLVHAEVDGQRLEEHEIVMGFFLLMAAGNDSTKATFCSGMRALMEDETQRDQVLADPSLVPAVVEESLRMFPAFAHFRRTATRDTELGGQTIRKGDKVVLWYVSSGRDDAVYADPDRFDVTRNPDHQAFGAGGRHFCLGTALARLELRLLFERTLARYPRMAIDGPARHVESPFANQLKALPVRLDG</sequence>
<dbReference type="KEGG" id="parq:DSM112329_04855"/>
<dbReference type="RefSeq" id="WP_354699147.1">
    <property type="nucleotide sequence ID" value="NZ_CP114014.1"/>
</dbReference>
<proteinExistence type="inferred from homology"/>
<comment type="similarity">
    <text evidence="1">Belongs to the cytochrome P450 family.</text>
</comment>
<reference evidence="7" key="1">
    <citation type="submission" date="2022-12" db="EMBL/GenBank/DDBJ databases">
        <title>Paraconexibacter alkalitolerans sp. nov. and Baekduia alba sp. nov., isolated from soil and emended description of the genera Paraconexibacter (Chun et al., 2020) and Baekduia (An et al., 2020).</title>
        <authorList>
            <person name="Vieira S."/>
            <person name="Huber K.J."/>
            <person name="Geppert A."/>
            <person name="Wolf J."/>
            <person name="Neumann-Schaal M."/>
            <person name="Muesken M."/>
            <person name="Overmann J."/>
        </authorList>
    </citation>
    <scope>NUCLEOTIDE SEQUENCE</scope>
    <source>
        <strain evidence="7">AEG42_29</strain>
    </source>
</reference>
<keyword evidence="5" id="KW-0408">Iron</keyword>
<dbReference type="Gene3D" id="1.10.630.10">
    <property type="entry name" value="Cytochrome P450"/>
    <property type="match status" value="1"/>
</dbReference>
<dbReference type="AlphaFoldDB" id="A0AAU7B1R9"/>